<evidence type="ECO:0000256" key="1">
    <source>
        <dbReference type="SAM" id="MobiDB-lite"/>
    </source>
</evidence>
<proteinExistence type="predicted"/>
<comment type="caution">
    <text evidence="2">The sequence shown here is derived from an EMBL/GenBank/DDBJ whole genome shotgun (WGS) entry which is preliminary data.</text>
</comment>
<dbReference type="AlphaFoldDB" id="A0A5B7JMZ6"/>
<name>A0A5B7JMZ6_PORTR</name>
<feature type="compositionally biased region" description="Basic and acidic residues" evidence="1">
    <location>
        <begin position="1"/>
        <end position="18"/>
    </location>
</feature>
<dbReference type="Proteomes" id="UP000324222">
    <property type="component" value="Unassembled WGS sequence"/>
</dbReference>
<protein>
    <submittedName>
        <fullName evidence="2">Uncharacterized protein</fullName>
    </submittedName>
</protein>
<organism evidence="2 3">
    <name type="scientific">Portunus trituberculatus</name>
    <name type="common">Swimming crab</name>
    <name type="synonym">Neptunus trituberculatus</name>
    <dbReference type="NCBI Taxonomy" id="210409"/>
    <lineage>
        <taxon>Eukaryota</taxon>
        <taxon>Metazoa</taxon>
        <taxon>Ecdysozoa</taxon>
        <taxon>Arthropoda</taxon>
        <taxon>Crustacea</taxon>
        <taxon>Multicrustacea</taxon>
        <taxon>Malacostraca</taxon>
        <taxon>Eumalacostraca</taxon>
        <taxon>Eucarida</taxon>
        <taxon>Decapoda</taxon>
        <taxon>Pleocyemata</taxon>
        <taxon>Brachyura</taxon>
        <taxon>Eubrachyura</taxon>
        <taxon>Portunoidea</taxon>
        <taxon>Portunidae</taxon>
        <taxon>Portuninae</taxon>
        <taxon>Portunus</taxon>
    </lineage>
</organism>
<evidence type="ECO:0000313" key="3">
    <source>
        <dbReference type="Proteomes" id="UP000324222"/>
    </source>
</evidence>
<sequence>MASVEHSGKEKEKEEVRGRKGGLAGEAEEEEQGAGR</sequence>
<feature type="region of interest" description="Disordered" evidence="1">
    <location>
        <begin position="1"/>
        <end position="36"/>
    </location>
</feature>
<gene>
    <name evidence="2" type="ORF">E2C01_094750</name>
</gene>
<keyword evidence="3" id="KW-1185">Reference proteome</keyword>
<reference evidence="2" key="1">
    <citation type="submission" date="2019-05" db="EMBL/GenBank/DDBJ databases">
        <title>Another draft genome of Portunus trituberculatus and its Hox gene families provides insights of decapod evolution.</title>
        <authorList>
            <person name="Jeong J.-H."/>
            <person name="Song I."/>
            <person name="Kim S."/>
            <person name="Choi T."/>
            <person name="Kim D."/>
            <person name="Ryu S."/>
            <person name="Kim W."/>
        </authorList>
    </citation>
    <scope>NUCLEOTIDE SEQUENCE [LARGE SCALE GENOMIC DNA]</scope>
    <source>
        <tissue evidence="2">Muscle</tissue>
    </source>
</reference>
<evidence type="ECO:0000313" key="2">
    <source>
        <dbReference type="EMBL" id="MPC99341.1"/>
    </source>
</evidence>
<dbReference type="EMBL" id="VSRR010117948">
    <property type="protein sequence ID" value="MPC99341.1"/>
    <property type="molecule type" value="Genomic_DNA"/>
</dbReference>
<feature type="compositionally biased region" description="Acidic residues" evidence="1">
    <location>
        <begin position="26"/>
        <end position="36"/>
    </location>
</feature>
<accession>A0A5B7JMZ6</accession>